<feature type="region of interest" description="Disordered" evidence="1">
    <location>
        <begin position="1"/>
        <end position="41"/>
    </location>
</feature>
<feature type="compositionally biased region" description="Acidic residues" evidence="1">
    <location>
        <begin position="85"/>
        <end position="98"/>
    </location>
</feature>
<comment type="caution">
    <text evidence="2">The sequence shown here is derived from an EMBL/GenBank/DDBJ whole genome shotgun (WGS) entry which is preliminary data.</text>
</comment>
<name>A0A9N8DTI0_9STRA</name>
<keyword evidence="2" id="KW-0255">Endonuclease</keyword>
<evidence type="ECO:0000313" key="3">
    <source>
        <dbReference type="Proteomes" id="UP001153069"/>
    </source>
</evidence>
<dbReference type="InterPro" id="IPR024337">
    <property type="entry name" value="tRNA_splic_suSen54"/>
</dbReference>
<dbReference type="Proteomes" id="UP001153069">
    <property type="component" value="Unassembled WGS sequence"/>
</dbReference>
<dbReference type="PANTHER" id="PTHR21027">
    <property type="entry name" value="TRNA-SPLICING ENDONUCLEASE SUBUNIT SEN54"/>
    <property type="match status" value="1"/>
</dbReference>
<dbReference type="GO" id="GO:0004519">
    <property type="term" value="F:endonuclease activity"/>
    <property type="evidence" value="ECO:0007669"/>
    <property type="project" value="UniProtKB-KW"/>
</dbReference>
<evidence type="ECO:0000256" key="1">
    <source>
        <dbReference type="SAM" id="MobiDB-lite"/>
    </source>
</evidence>
<dbReference type="PANTHER" id="PTHR21027:SF1">
    <property type="entry name" value="TRNA-SPLICING ENDONUCLEASE SUBUNIT SEN54"/>
    <property type="match status" value="1"/>
</dbReference>
<dbReference type="OrthoDB" id="408683at2759"/>
<feature type="region of interest" description="Disordered" evidence="1">
    <location>
        <begin position="78"/>
        <end position="108"/>
    </location>
</feature>
<keyword evidence="2" id="KW-0540">Nuclease</keyword>
<dbReference type="AlphaFoldDB" id="A0A9N8DTI0"/>
<keyword evidence="3" id="KW-1185">Reference proteome</keyword>
<accession>A0A9N8DTI0</accession>
<feature type="region of interest" description="Disordered" evidence="1">
    <location>
        <begin position="295"/>
        <end position="315"/>
    </location>
</feature>
<reference evidence="2" key="1">
    <citation type="submission" date="2020-06" db="EMBL/GenBank/DDBJ databases">
        <authorList>
            <consortium name="Plant Systems Biology data submission"/>
        </authorList>
    </citation>
    <scope>NUCLEOTIDE SEQUENCE</scope>
    <source>
        <strain evidence="2">D6</strain>
    </source>
</reference>
<evidence type="ECO:0000313" key="2">
    <source>
        <dbReference type="EMBL" id="CAB9506491.1"/>
    </source>
</evidence>
<organism evidence="2 3">
    <name type="scientific">Seminavis robusta</name>
    <dbReference type="NCBI Taxonomy" id="568900"/>
    <lineage>
        <taxon>Eukaryota</taxon>
        <taxon>Sar</taxon>
        <taxon>Stramenopiles</taxon>
        <taxon>Ochrophyta</taxon>
        <taxon>Bacillariophyta</taxon>
        <taxon>Bacillariophyceae</taxon>
        <taxon>Bacillariophycidae</taxon>
        <taxon>Naviculales</taxon>
        <taxon>Naviculaceae</taxon>
        <taxon>Seminavis</taxon>
    </lineage>
</organism>
<dbReference type="GO" id="GO:0000379">
    <property type="term" value="P:tRNA-type intron splice site recognition and cleavage"/>
    <property type="evidence" value="ECO:0007669"/>
    <property type="project" value="TreeGrafter"/>
</dbReference>
<feature type="compositionally biased region" description="Acidic residues" evidence="1">
    <location>
        <begin position="27"/>
        <end position="38"/>
    </location>
</feature>
<sequence>MMPKSNNDDTFDDTPNTIISKEGGDMLVEEGDNDEEESKDQLPICCHLDKNLKGMFRVTRAKSKAFQSGGFGVTVSTEVSTGQEDNGDNDDDDDDDNNGDTTKSSNRESHEYLFLEEVLFLFEQGMLECHDIHNDDTPQQQEPPVVLTAPTLYGYLEPFHVPTVAYLTYAHLRQQTFRVVRYTEQRLALLQDNDGSTTRHRRRLRKDVQTAPPPTLATTTTPTKFAYCVYPPSSQFAKTHPGMPSFLVAVTHYNQSSLDYATVRTLLQQAQGIPIKIATVSDSGTVVMFGITDHGVPPLHKESSTEANNNNNKDS</sequence>
<protein>
    <submittedName>
        <fullName evidence="2">tRNA splicing endonuclease 54 homolog (Saccharomyces cerevisiae)</fullName>
    </submittedName>
</protein>
<gene>
    <name evidence="2" type="ORF">SEMRO_268_G103820.1</name>
</gene>
<dbReference type="GO" id="GO:0000214">
    <property type="term" value="C:tRNA-intron endonuclease complex"/>
    <property type="evidence" value="ECO:0007669"/>
    <property type="project" value="TreeGrafter"/>
</dbReference>
<dbReference type="EMBL" id="CAICTM010000267">
    <property type="protein sequence ID" value="CAB9506491.1"/>
    <property type="molecule type" value="Genomic_DNA"/>
</dbReference>
<feature type="compositionally biased region" description="Polar residues" evidence="1">
    <location>
        <begin position="305"/>
        <end position="315"/>
    </location>
</feature>
<keyword evidence="2" id="KW-0378">Hydrolase</keyword>
<proteinExistence type="predicted"/>